<comment type="caution">
    <text evidence="2">The sequence shown here is derived from an EMBL/GenBank/DDBJ whole genome shotgun (WGS) entry which is preliminary data.</text>
</comment>
<proteinExistence type="predicted"/>
<dbReference type="OrthoDB" id="6144944at2759"/>
<dbReference type="EMBL" id="CAJPWZ010001737">
    <property type="protein sequence ID" value="CAG2222245.1"/>
    <property type="molecule type" value="Genomic_DNA"/>
</dbReference>
<sequence length="300" mass="33929">MGSVYRFYLLVPHVRTTQRGTIQKIQRIRNIREKINKHLDTLEIRLKEELSQLETKAENDIQGTLKRLKEKKSTECQRSFFQSSIESGRFDKVEIAFELDENINDFSNINKFGSVQLQKIPSSLQFDSQKGKQAQTIEIGKSIENIVVKFIDSLQVNTTGESIYGCDYLPDGNMVFCNYSTKQNGDSISVFASNGRYLDKILLKPNYAFDIVSLDEKTVAVISDNPESSGIAVDGIGNIYVTNQDLNNVIIISLDGKQRKQLLSKSGGLDKPRAIQYDRKQNRLLVANTTGKAFLFDISH</sequence>
<feature type="coiled-coil region" evidence="1">
    <location>
        <begin position="25"/>
        <end position="59"/>
    </location>
</feature>
<reference evidence="2" key="1">
    <citation type="submission" date="2021-03" db="EMBL/GenBank/DDBJ databases">
        <authorList>
            <person name="Bekaert M."/>
        </authorList>
    </citation>
    <scope>NUCLEOTIDE SEQUENCE</scope>
</reference>
<evidence type="ECO:0000256" key="1">
    <source>
        <dbReference type="SAM" id="Coils"/>
    </source>
</evidence>
<keyword evidence="3" id="KW-1185">Reference proteome</keyword>
<evidence type="ECO:0000313" key="2">
    <source>
        <dbReference type="EMBL" id="CAG2222245.1"/>
    </source>
</evidence>
<accession>A0A8S3STW5</accession>
<dbReference type="SUPFAM" id="SSF101898">
    <property type="entry name" value="NHL repeat"/>
    <property type="match status" value="1"/>
</dbReference>
<gene>
    <name evidence="2" type="ORF">MEDL_35597</name>
</gene>
<dbReference type="Proteomes" id="UP000683360">
    <property type="component" value="Unassembled WGS sequence"/>
</dbReference>
<organism evidence="2 3">
    <name type="scientific">Mytilus edulis</name>
    <name type="common">Blue mussel</name>
    <dbReference type="NCBI Taxonomy" id="6550"/>
    <lineage>
        <taxon>Eukaryota</taxon>
        <taxon>Metazoa</taxon>
        <taxon>Spiralia</taxon>
        <taxon>Lophotrochozoa</taxon>
        <taxon>Mollusca</taxon>
        <taxon>Bivalvia</taxon>
        <taxon>Autobranchia</taxon>
        <taxon>Pteriomorphia</taxon>
        <taxon>Mytilida</taxon>
        <taxon>Mytiloidea</taxon>
        <taxon>Mytilidae</taxon>
        <taxon>Mytilinae</taxon>
        <taxon>Mytilus</taxon>
    </lineage>
</organism>
<protein>
    <submittedName>
        <fullName evidence="2">LRP1</fullName>
    </submittedName>
</protein>
<keyword evidence="1" id="KW-0175">Coiled coil</keyword>
<evidence type="ECO:0000313" key="3">
    <source>
        <dbReference type="Proteomes" id="UP000683360"/>
    </source>
</evidence>
<dbReference type="AlphaFoldDB" id="A0A8S3STW5"/>
<name>A0A8S3STW5_MYTED</name>
<dbReference type="InterPro" id="IPR011042">
    <property type="entry name" value="6-blade_b-propeller_TolB-like"/>
</dbReference>
<dbReference type="Gene3D" id="2.120.10.30">
    <property type="entry name" value="TolB, C-terminal domain"/>
    <property type="match status" value="1"/>
</dbReference>